<proteinExistence type="predicted"/>
<comment type="subcellular location">
    <subcellularLocation>
        <location evidence="1">Membrane</location>
        <topology evidence="1">Multi-pass membrane protein</topology>
    </subcellularLocation>
</comment>
<dbReference type="InterPro" id="IPR032805">
    <property type="entry name" value="Wax_synthase_dom"/>
</dbReference>
<dbReference type="Proteomes" id="UP000006352">
    <property type="component" value="Unassembled WGS sequence"/>
</dbReference>
<gene>
    <name evidence="8" type="ORF">FIBRA_07607</name>
</gene>
<dbReference type="STRING" id="599839.J4IBW9"/>
<evidence type="ECO:0000256" key="6">
    <source>
        <dbReference type="SAM" id="SignalP"/>
    </source>
</evidence>
<evidence type="ECO:0000256" key="1">
    <source>
        <dbReference type="ARBA" id="ARBA00004141"/>
    </source>
</evidence>
<organism evidence="8 9">
    <name type="scientific">Fibroporia radiculosa</name>
    <dbReference type="NCBI Taxonomy" id="599839"/>
    <lineage>
        <taxon>Eukaryota</taxon>
        <taxon>Fungi</taxon>
        <taxon>Dikarya</taxon>
        <taxon>Basidiomycota</taxon>
        <taxon>Agaricomycotina</taxon>
        <taxon>Agaricomycetes</taxon>
        <taxon>Polyporales</taxon>
        <taxon>Fibroporiaceae</taxon>
        <taxon>Fibroporia</taxon>
    </lineage>
</organism>
<dbReference type="RefSeq" id="XP_012184674.1">
    <property type="nucleotide sequence ID" value="XM_012329284.1"/>
</dbReference>
<dbReference type="AlphaFoldDB" id="J4IBW9"/>
<feature type="transmembrane region" description="Helical" evidence="5">
    <location>
        <begin position="132"/>
        <end position="154"/>
    </location>
</feature>
<evidence type="ECO:0000256" key="3">
    <source>
        <dbReference type="ARBA" id="ARBA00022989"/>
    </source>
</evidence>
<evidence type="ECO:0000313" key="8">
    <source>
        <dbReference type="EMBL" id="CCM05391.1"/>
    </source>
</evidence>
<keyword evidence="6" id="KW-0732">Signal</keyword>
<dbReference type="OrthoDB" id="1077582at2759"/>
<evidence type="ECO:0000256" key="4">
    <source>
        <dbReference type="ARBA" id="ARBA00023136"/>
    </source>
</evidence>
<keyword evidence="3 5" id="KW-1133">Transmembrane helix</keyword>
<feature type="signal peptide" evidence="6">
    <location>
        <begin position="1"/>
        <end position="16"/>
    </location>
</feature>
<feature type="domain" description="Wax synthase" evidence="7">
    <location>
        <begin position="21"/>
        <end position="105"/>
    </location>
</feature>
<keyword evidence="9" id="KW-1185">Reference proteome</keyword>
<evidence type="ECO:0000256" key="2">
    <source>
        <dbReference type="ARBA" id="ARBA00022692"/>
    </source>
</evidence>
<evidence type="ECO:0000259" key="7">
    <source>
        <dbReference type="Pfam" id="PF13813"/>
    </source>
</evidence>
<keyword evidence="4 5" id="KW-0472">Membrane</keyword>
<keyword evidence="2 5" id="KW-0812">Transmembrane</keyword>
<accession>J4IBW9</accession>
<dbReference type="HOGENOM" id="CLU_032731_2_0_1"/>
<evidence type="ECO:0000313" key="9">
    <source>
        <dbReference type="Proteomes" id="UP000006352"/>
    </source>
</evidence>
<sequence>MQYCLLAAISVAVGWSLPREWPNVYGQWSDAFTVRRFWGRTYHQLLRRYTSSFGKMFCRLLNLQPGSWASSYTQLYVGFAVSGLMHCAGDFMVSPSLLGASFPFFAAQAVAISLEDAVIDIAKRTDMKWPELLVRGLGYAWVFAWLSLSVPWYINWSVKAGVIDTDRVPFSLITLLVPSAKTGAVSFATA</sequence>
<name>J4IBW9_9APHY</name>
<dbReference type="EMBL" id="HE797189">
    <property type="protein sequence ID" value="CCM05391.1"/>
    <property type="molecule type" value="Genomic_DNA"/>
</dbReference>
<dbReference type="GeneID" id="24100302"/>
<feature type="chain" id="PRO_5003779401" description="Wax synthase domain-containing protein" evidence="6">
    <location>
        <begin position="17"/>
        <end position="190"/>
    </location>
</feature>
<dbReference type="GO" id="GO:0016020">
    <property type="term" value="C:membrane"/>
    <property type="evidence" value="ECO:0007669"/>
    <property type="project" value="UniProtKB-SubCell"/>
</dbReference>
<evidence type="ECO:0000256" key="5">
    <source>
        <dbReference type="SAM" id="Phobius"/>
    </source>
</evidence>
<reference evidence="8 9" key="1">
    <citation type="journal article" date="2012" name="Appl. Environ. Microbiol.">
        <title>Short-read sequencing for genomic analysis of the brown rot fungus Fibroporia radiculosa.</title>
        <authorList>
            <person name="Tang J.D."/>
            <person name="Perkins A.D."/>
            <person name="Sonstegard T.S."/>
            <person name="Schroeder S.G."/>
            <person name="Burgess S.C."/>
            <person name="Diehl S.V."/>
        </authorList>
    </citation>
    <scope>NUCLEOTIDE SEQUENCE [LARGE SCALE GENOMIC DNA]</scope>
    <source>
        <strain evidence="8 9">TFFH 294</strain>
    </source>
</reference>
<dbReference type="Pfam" id="PF13813">
    <property type="entry name" value="MBOAT_2"/>
    <property type="match status" value="1"/>
</dbReference>
<protein>
    <recommendedName>
        <fullName evidence="7">Wax synthase domain-containing protein</fullName>
    </recommendedName>
</protein>
<dbReference type="InParanoid" id="J4IBW9"/>